<keyword evidence="1" id="KW-1133">Transmembrane helix</keyword>
<proteinExistence type="predicted"/>
<name>A0A501Q0C1_9FLAO</name>
<feature type="transmembrane region" description="Helical" evidence="1">
    <location>
        <begin position="50"/>
        <end position="68"/>
    </location>
</feature>
<accession>A0A501Q0C1</accession>
<dbReference type="Proteomes" id="UP000319175">
    <property type="component" value="Unassembled WGS sequence"/>
</dbReference>
<reference evidence="2 3" key="1">
    <citation type="submission" date="2019-06" db="EMBL/GenBank/DDBJ databases">
        <title>Flavobacterium sp. MaA-Y11 from geoumgang.</title>
        <authorList>
            <person name="Jeong S."/>
        </authorList>
    </citation>
    <scope>NUCLEOTIDE SEQUENCE [LARGE SCALE GENOMIC DNA]</scope>
    <source>
        <strain evidence="2 3">MaA-Y11</strain>
    </source>
</reference>
<evidence type="ECO:0000313" key="2">
    <source>
        <dbReference type="EMBL" id="TPD65752.1"/>
    </source>
</evidence>
<gene>
    <name evidence="2" type="ORF">FJA49_16325</name>
</gene>
<dbReference type="EMBL" id="VFJE01000056">
    <property type="protein sequence ID" value="TPD65752.1"/>
    <property type="molecule type" value="Genomic_DNA"/>
</dbReference>
<organism evidence="2 3">
    <name type="scientific">Flavobacterium microcysteis</name>
    <dbReference type="NCBI Taxonomy" id="2596891"/>
    <lineage>
        <taxon>Bacteria</taxon>
        <taxon>Pseudomonadati</taxon>
        <taxon>Bacteroidota</taxon>
        <taxon>Flavobacteriia</taxon>
        <taxon>Flavobacteriales</taxon>
        <taxon>Flavobacteriaceae</taxon>
        <taxon>Flavobacterium</taxon>
    </lineage>
</organism>
<sequence>MFLIVSRYLIPKGYRGITLFPFVILRNPPDRANKVLVNHEKIHIRQQLEFLIIPFFLWYFIEYGIRLIQYKNKNMAYRNISFEREAYSNEFNLNYIKGRKLWGFRKYL</sequence>
<dbReference type="RefSeq" id="WP_140002216.1">
    <property type="nucleotide sequence ID" value="NZ_VFJE01000056.1"/>
</dbReference>
<keyword evidence="1" id="KW-0812">Transmembrane</keyword>
<keyword evidence="1" id="KW-0472">Membrane</keyword>
<comment type="caution">
    <text evidence="2">The sequence shown here is derived from an EMBL/GenBank/DDBJ whole genome shotgun (WGS) entry which is preliminary data.</text>
</comment>
<dbReference type="AlphaFoldDB" id="A0A501Q0C1"/>
<protein>
    <recommendedName>
        <fullName evidence="4">DUF4157 domain-containing protein</fullName>
    </recommendedName>
</protein>
<evidence type="ECO:0000256" key="1">
    <source>
        <dbReference type="SAM" id="Phobius"/>
    </source>
</evidence>
<dbReference type="OrthoDB" id="1027344at2"/>
<keyword evidence="3" id="KW-1185">Reference proteome</keyword>
<evidence type="ECO:0000313" key="3">
    <source>
        <dbReference type="Proteomes" id="UP000319175"/>
    </source>
</evidence>
<evidence type="ECO:0008006" key="4">
    <source>
        <dbReference type="Google" id="ProtNLM"/>
    </source>
</evidence>